<dbReference type="STRING" id="1962263.BS637_09870"/>
<keyword evidence="2" id="KW-0418">Kinase</keyword>
<dbReference type="Pfam" id="PF11213">
    <property type="entry name" value="DUF3006"/>
    <property type="match status" value="1"/>
</dbReference>
<protein>
    <submittedName>
        <fullName evidence="2">Pyruvate kinase</fullName>
    </submittedName>
</protein>
<dbReference type="EMBL" id="MRAE01000004">
    <property type="protein sequence ID" value="OOO69439.1"/>
    <property type="molecule type" value="Genomic_DNA"/>
</dbReference>
<dbReference type="Proteomes" id="UP000190206">
    <property type="component" value="Unassembled WGS sequence"/>
</dbReference>
<dbReference type="GO" id="GO:0016301">
    <property type="term" value="F:kinase activity"/>
    <property type="evidence" value="ECO:0007669"/>
    <property type="project" value="UniProtKB-KW"/>
</dbReference>
<comment type="caution">
    <text evidence="2">The sequence shown here is derived from an EMBL/GenBank/DDBJ whole genome shotgun (WGS) entry which is preliminary data.</text>
</comment>
<dbReference type="OrthoDB" id="164847at2"/>
<reference evidence="2 4" key="1">
    <citation type="submission" date="2016-12" db="EMBL/GenBank/DDBJ databases">
        <title>Clostridium tepidum sp. nov., a close relative of Clostridium sporogenes and Clostridium botulinum Group I.</title>
        <authorList>
            <person name="Dobritsa A.P."/>
            <person name="Kutumbaka K.K."/>
            <person name="Werner K."/>
            <person name="Wiedmann M."/>
            <person name="Asmus A."/>
            <person name="Samadpour M."/>
        </authorList>
    </citation>
    <scope>NUCLEOTIDE SEQUENCE [LARGE SCALE GENOMIC DNA]</scope>
    <source>
        <strain evidence="2 4">IEH 97212</strain>
    </source>
</reference>
<accession>A0A1S9IGI0</accession>
<dbReference type="AlphaFoldDB" id="A0A1S9IGI0"/>
<dbReference type="Proteomes" id="UP000190256">
    <property type="component" value="Unassembled WGS sequence"/>
</dbReference>
<gene>
    <name evidence="1" type="ORF">BS637_09870</name>
    <name evidence="2" type="ORF">BS638_02540</name>
</gene>
<organism evidence="2 4">
    <name type="scientific">Clostridium tepidum</name>
    <dbReference type="NCBI Taxonomy" id="1962263"/>
    <lineage>
        <taxon>Bacteria</taxon>
        <taxon>Bacillati</taxon>
        <taxon>Bacillota</taxon>
        <taxon>Clostridia</taxon>
        <taxon>Eubacteriales</taxon>
        <taxon>Clostridiaceae</taxon>
        <taxon>Clostridium</taxon>
    </lineage>
</organism>
<evidence type="ECO:0000313" key="1">
    <source>
        <dbReference type="EMBL" id="OOO61819.1"/>
    </source>
</evidence>
<reference evidence="1 3" key="2">
    <citation type="submission" date="2016-12" db="EMBL/GenBank/DDBJ databases">
        <title>Clostridium tepidum sp. nov., a close relative of Clostridium sporogenes and Clostridium botulinum Group I.</title>
        <authorList>
            <person name="Dobritsa A.P."/>
            <person name="Kutumbaka K."/>
            <person name="Werner K."/>
            <person name="Samadpour M."/>
        </authorList>
    </citation>
    <scope>NUCLEOTIDE SEQUENCE [LARGE SCALE GENOMIC DNA]</scope>
    <source>
        <strain evidence="1 3">PE</strain>
    </source>
</reference>
<dbReference type="RefSeq" id="WP_078024579.1">
    <property type="nucleotide sequence ID" value="NZ_JADPGM010000011.1"/>
</dbReference>
<name>A0A1S9IGI0_9CLOT</name>
<keyword evidence="2" id="KW-0808">Transferase</keyword>
<keyword evidence="3" id="KW-1185">Reference proteome</keyword>
<evidence type="ECO:0000313" key="2">
    <source>
        <dbReference type="EMBL" id="OOO69439.1"/>
    </source>
</evidence>
<evidence type="ECO:0000313" key="4">
    <source>
        <dbReference type="Proteomes" id="UP000190256"/>
    </source>
</evidence>
<dbReference type="Gene3D" id="6.20.120.50">
    <property type="match status" value="1"/>
</dbReference>
<dbReference type="InterPro" id="IPR021377">
    <property type="entry name" value="DUF3006"/>
</dbReference>
<evidence type="ECO:0000313" key="3">
    <source>
        <dbReference type="Proteomes" id="UP000190206"/>
    </source>
</evidence>
<proteinExistence type="predicted"/>
<dbReference type="EMBL" id="MRAD01000009">
    <property type="protein sequence ID" value="OOO61819.1"/>
    <property type="molecule type" value="Genomic_DNA"/>
</dbReference>
<keyword evidence="2" id="KW-0670">Pyruvate</keyword>
<sequence>MKGIIDRFEGNFAVVELEDKKMININKNILPKKAKEGDVINIEEDSITLNKKEGKKLKREIDEIIEDMWQE</sequence>